<protein>
    <submittedName>
        <fullName evidence="12">Poly(U)-binding-splicing factor PUF60</fullName>
    </submittedName>
</protein>
<dbReference type="NCBIfam" id="TIGR01645">
    <property type="entry name" value="half-pint"/>
    <property type="match status" value="1"/>
</dbReference>
<evidence type="ECO:0000256" key="1">
    <source>
        <dbReference type="ARBA" id="ARBA00004123"/>
    </source>
</evidence>
<dbReference type="GO" id="GO:0006376">
    <property type="term" value="P:mRNA splice site recognition"/>
    <property type="evidence" value="ECO:0007669"/>
    <property type="project" value="TreeGrafter"/>
</dbReference>
<name>A0A2B4RT25_STYPI</name>
<dbReference type="CDD" id="cd12371">
    <property type="entry name" value="RRM2_PUF60"/>
    <property type="match status" value="1"/>
</dbReference>
<proteinExistence type="inferred from homology"/>
<evidence type="ECO:0000256" key="8">
    <source>
        <dbReference type="PROSITE-ProRule" id="PRU00176"/>
    </source>
</evidence>
<dbReference type="PROSITE" id="PS50102">
    <property type="entry name" value="RRM"/>
    <property type="match status" value="3"/>
</dbReference>
<evidence type="ECO:0000256" key="9">
    <source>
        <dbReference type="SAM" id="Coils"/>
    </source>
</evidence>
<comment type="subcellular location">
    <subcellularLocation>
        <location evidence="1">Nucleus</location>
    </subcellularLocation>
</comment>
<evidence type="ECO:0000256" key="10">
    <source>
        <dbReference type="SAM" id="MobiDB-lite"/>
    </source>
</evidence>
<evidence type="ECO:0000313" key="13">
    <source>
        <dbReference type="Proteomes" id="UP000225706"/>
    </source>
</evidence>
<dbReference type="GO" id="GO:0003723">
    <property type="term" value="F:RNA binding"/>
    <property type="evidence" value="ECO:0007669"/>
    <property type="project" value="UniProtKB-UniRule"/>
</dbReference>
<dbReference type="InterPro" id="IPR000504">
    <property type="entry name" value="RRM_dom"/>
</dbReference>
<dbReference type="Proteomes" id="UP000225706">
    <property type="component" value="Unassembled WGS sequence"/>
</dbReference>
<keyword evidence="4" id="KW-0677">Repeat</keyword>
<keyword evidence="6" id="KW-0508">mRNA splicing</keyword>
<dbReference type="GO" id="GO:0071013">
    <property type="term" value="C:catalytic step 2 spliceosome"/>
    <property type="evidence" value="ECO:0007669"/>
    <property type="project" value="TreeGrafter"/>
</dbReference>
<dbReference type="SMART" id="SM00360">
    <property type="entry name" value="RRM"/>
    <property type="match status" value="3"/>
</dbReference>
<evidence type="ECO:0000259" key="11">
    <source>
        <dbReference type="PROSITE" id="PS50102"/>
    </source>
</evidence>
<accession>A0A2B4RT25</accession>
<evidence type="ECO:0000313" key="12">
    <source>
        <dbReference type="EMBL" id="PFX21584.1"/>
    </source>
</evidence>
<keyword evidence="9" id="KW-0175">Coiled coil</keyword>
<keyword evidence="5 8" id="KW-0694">RNA-binding</keyword>
<dbReference type="InterPro" id="IPR012677">
    <property type="entry name" value="Nucleotide-bd_a/b_plait_sf"/>
</dbReference>
<dbReference type="Gene3D" id="3.30.70.330">
    <property type="match status" value="3"/>
</dbReference>
<reference evidence="13" key="1">
    <citation type="journal article" date="2017" name="bioRxiv">
        <title>Comparative analysis of the genomes of Stylophora pistillata and Acropora digitifera provides evidence for extensive differences between species of corals.</title>
        <authorList>
            <person name="Voolstra C.R."/>
            <person name="Li Y."/>
            <person name="Liew Y.J."/>
            <person name="Baumgarten S."/>
            <person name="Zoccola D."/>
            <person name="Flot J.-F."/>
            <person name="Tambutte S."/>
            <person name="Allemand D."/>
            <person name="Aranda M."/>
        </authorList>
    </citation>
    <scope>NUCLEOTIDE SEQUENCE [LARGE SCALE GENOMIC DNA]</scope>
</reference>
<dbReference type="SUPFAM" id="SSF54928">
    <property type="entry name" value="RNA-binding domain, RBD"/>
    <property type="match status" value="2"/>
</dbReference>
<evidence type="ECO:0000256" key="3">
    <source>
        <dbReference type="ARBA" id="ARBA00022664"/>
    </source>
</evidence>
<dbReference type="PANTHER" id="PTHR47330">
    <property type="entry name" value="POLY(U)-BINDING-SPLICING FACTOR PUF60-B-RELATED"/>
    <property type="match status" value="1"/>
</dbReference>
<organism evidence="12 13">
    <name type="scientific">Stylophora pistillata</name>
    <name type="common">Smooth cauliflower coral</name>
    <dbReference type="NCBI Taxonomy" id="50429"/>
    <lineage>
        <taxon>Eukaryota</taxon>
        <taxon>Metazoa</taxon>
        <taxon>Cnidaria</taxon>
        <taxon>Anthozoa</taxon>
        <taxon>Hexacorallia</taxon>
        <taxon>Scleractinia</taxon>
        <taxon>Astrocoeniina</taxon>
        <taxon>Pocilloporidae</taxon>
        <taxon>Stylophora</taxon>
    </lineage>
</organism>
<dbReference type="AlphaFoldDB" id="A0A2B4RT25"/>
<dbReference type="PANTHER" id="PTHR47330:SF1">
    <property type="entry name" value="POLY(U)-BINDING-SPLICING FACTOR PUF60"/>
    <property type="match status" value="1"/>
</dbReference>
<comment type="caution">
    <text evidence="12">The sequence shown here is derived from an EMBL/GenBank/DDBJ whole genome shotgun (WGS) entry which is preliminary data.</text>
</comment>
<keyword evidence="3" id="KW-0507">mRNA processing</keyword>
<dbReference type="InterPro" id="IPR035979">
    <property type="entry name" value="RBD_domain_sf"/>
</dbReference>
<dbReference type="CDD" id="cd12370">
    <property type="entry name" value="RRM1_PUF60"/>
    <property type="match status" value="1"/>
</dbReference>
<dbReference type="InterPro" id="IPR034211">
    <property type="entry name" value="PUF60_RRM2"/>
</dbReference>
<feature type="compositionally biased region" description="Basic and acidic residues" evidence="10">
    <location>
        <begin position="59"/>
        <end position="71"/>
    </location>
</feature>
<evidence type="ECO:0000256" key="5">
    <source>
        <dbReference type="ARBA" id="ARBA00022884"/>
    </source>
</evidence>
<evidence type="ECO:0000256" key="6">
    <source>
        <dbReference type="ARBA" id="ARBA00023187"/>
    </source>
</evidence>
<feature type="domain" description="RRM" evidence="11">
    <location>
        <begin position="185"/>
        <end position="263"/>
    </location>
</feature>
<feature type="domain" description="RRM" evidence="11">
    <location>
        <begin position="282"/>
        <end position="360"/>
    </location>
</feature>
<feature type="domain" description="RRM" evidence="11">
    <location>
        <begin position="573"/>
        <end position="660"/>
    </location>
</feature>
<keyword evidence="7" id="KW-0539">Nucleus</keyword>
<gene>
    <name evidence="12" type="primary">PUF60</name>
    <name evidence="12" type="ORF">AWC38_SpisGene13919</name>
</gene>
<dbReference type="InterPro" id="IPR003954">
    <property type="entry name" value="RRM_euk-type"/>
</dbReference>
<comment type="similarity">
    <text evidence="2">Belongs to the RRM half pint family.</text>
</comment>
<dbReference type="InterPro" id="IPR006532">
    <property type="entry name" value="PUF60-like"/>
</dbReference>
<keyword evidence="13" id="KW-1185">Reference proteome</keyword>
<evidence type="ECO:0000256" key="4">
    <source>
        <dbReference type="ARBA" id="ARBA00022737"/>
    </source>
</evidence>
<dbReference type="Pfam" id="PF00076">
    <property type="entry name" value="RRM_1"/>
    <property type="match status" value="3"/>
</dbReference>
<dbReference type="InterPro" id="IPR034209">
    <property type="entry name" value="PUF60_RRM1"/>
</dbReference>
<dbReference type="FunFam" id="3.30.70.330:FF:000136">
    <property type="entry name" value="poly(U)-binding-splicing factor PUF60 isoform X1"/>
    <property type="match status" value="1"/>
</dbReference>
<dbReference type="OrthoDB" id="20943at2759"/>
<dbReference type="GO" id="GO:0000380">
    <property type="term" value="P:alternative mRNA splicing, via spliceosome"/>
    <property type="evidence" value="ECO:0007669"/>
    <property type="project" value="TreeGrafter"/>
</dbReference>
<dbReference type="GO" id="GO:0000381">
    <property type="term" value="P:regulation of alternative mRNA splicing, via spliceosome"/>
    <property type="evidence" value="ECO:0007669"/>
    <property type="project" value="InterPro"/>
</dbReference>
<dbReference type="STRING" id="50429.A0A2B4RT25"/>
<dbReference type="GO" id="GO:0071011">
    <property type="term" value="C:precatalytic spliceosome"/>
    <property type="evidence" value="ECO:0007669"/>
    <property type="project" value="TreeGrafter"/>
</dbReference>
<sequence length="670" mass="72368">MDVLLSSRQVVIFNSQDVIVNAPLYVPDISLCINCKNLWVDQEYNFYLISVDQLGAQAPEEKTNGESDGSQRRRRKRGFDVGPGGESPGAGAASGDVEDQPIDDGSNGELVIGPGAGGMQPRPSEVKRALPPLTYQQEEMLKKAKRFAMEQSVQQVLAKQQALQQQQMSALQTAAQRQRALALMCRVYVGSINFELREEHVRQAFIPFGPIKKIDLSWDPLTMKHKGFAFVEYDLPEAAQLALEQMNGVLLGGRNIKVGRPSNVPQAAPLIEQFEQEAKKYARIYVASVHADLAEDDIKSVFEAFGKVRSCTLAPDTMPGKHKGYGFLEYENQQSATDAIASMNLFDLGGQYLRVGRAITPPASAQTSNGTLPPAAALAAAAVSAKIQAQEQGLTSTFPAITIAGSTVITSIVGTAGLVALPTMAAGTLAPGTLAPGVMSTSIAAQPIMTASTALLAGPPTAVVTPVPATPVVTTTGLPVQSAAVQQLQIQQQQLLEQQQQLVQQQQLQQQQLQQQSAQVIAAQQAEVRAKIEEETQRKVAESSISHEENMSISGSNARYMVMQKLSRKSESKVLVLRNMVGVEDLDEELEQEVTDECSKFGVVSRVVIYNEKQGEEEDAEVIVKIFVEFNQPSETDKAANALNGRWFGGRVIKAEGYDELKFGAGDLSG</sequence>
<dbReference type="FunFam" id="3.30.70.330:FF:000382">
    <property type="entry name" value="G-patch domain-containing protein"/>
    <property type="match status" value="1"/>
</dbReference>
<feature type="coiled-coil region" evidence="9">
    <location>
        <begin position="485"/>
        <end position="516"/>
    </location>
</feature>
<feature type="region of interest" description="Disordered" evidence="10">
    <location>
        <begin position="58"/>
        <end position="126"/>
    </location>
</feature>
<dbReference type="FunFam" id="3.30.70.330:FF:000152">
    <property type="entry name" value="poly(U)-binding-splicing factor PUF60 isoform X1"/>
    <property type="match status" value="1"/>
</dbReference>
<evidence type="ECO:0000256" key="7">
    <source>
        <dbReference type="ARBA" id="ARBA00023242"/>
    </source>
</evidence>
<evidence type="ECO:0000256" key="2">
    <source>
        <dbReference type="ARBA" id="ARBA00005987"/>
    </source>
</evidence>
<dbReference type="EMBL" id="LSMT01000271">
    <property type="protein sequence ID" value="PFX21584.1"/>
    <property type="molecule type" value="Genomic_DNA"/>
</dbReference>
<dbReference type="SMART" id="SM00361">
    <property type="entry name" value="RRM_1"/>
    <property type="match status" value="3"/>
</dbReference>
<dbReference type="InterPro" id="IPR051974">
    <property type="entry name" value="PUF60_regulator"/>
</dbReference>